<evidence type="ECO:0000313" key="2">
    <source>
        <dbReference type="EMBL" id="CAA9550007.1"/>
    </source>
</evidence>
<organism evidence="2">
    <name type="scientific">uncultured Thermomicrobiales bacterium</name>
    <dbReference type="NCBI Taxonomy" id="1645740"/>
    <lineage>
        <taxon>Bacteria</taxon>
        <taxon>Pseudomonadati</taxon>
        <taxon>Thermomicrobiota</taxon>
        <taxon>Thermomicrobia</taxon>
        <taxon>Thermomicrobiales</taxon>
        <taxon>environmental samples</taxon>
    </lineage>
</organism>
<protein>
    <recommendedName>
        <fullName evidence="3">TolB protein, periplasmic protein involved in the tonb-independent uptake of group A colicins</fullName>
    </recommendedName>
</protein>
<dbReference type="EMBL" id="CADCWE010000186">
    <property type="protein sequence ID" value="CAA9550007.1"/>
    <property type="molecule type" value="Genomic_DNA"/>
</dbReference>
<evidence type="ECO:0008006" key="3">
    <source>
        <dbReference type="Google" id="ProtNLM"/>
    </source>
</evidence>
<dbReference type="Gene3D" id="2.120.10.30">
    <property type="entry name" value="TolB, C-terminal domain"/>
    <property type="match status" value="1"/>
</dbReference>
<evidence type="ECO:0000256" key="1">
    <source>
        <dbReference type="SAM" id="MobiDB-lite"/>
    </source>
</evidence>
<sequence length="437" mass="42587">MSLLVTVAGCADDDTDRRFANDPVPTAALATQGGATGRTAVAPPSVTKIGVALPRVSPVATPAAIPAPGRIYVRSGAAVWAVSGDGSGANPVYAGEWGVPRIVAASLDGERVAVLLTARSGETETSDLIVLDASGRVIRRWDGVEGLLDAAEGARPEARSLAWNRGGTRLLAAFGGGGLLVLPLEGDPSPLVPGAVAPDPSDAAWSPAGNAIAYVDGASSGDGVLYVASVEGVAPDPVAIAPLNGGGAVERAGWLPAGSGILIAQRGPGGGPGGGVDLFRVSAGGGGRQLVASAGVAGPVARVSRFAPSPDGLSVAYAVELPGENGGVFHSLRLASLGPGGETGTPLPLPPGTIPTGFWWSSAGLIVQTEGGALVRFDGTGQATQLPALPALPATPVASPMGSPVGTPVASPVGSPGAGSPAAEGGTPSPEPVVPSN</sequence>
<dbReference type="InterPro" id="IPR011042">
    <property type="entry name" value="6-blade_b-propeller_TolB-like"/>
</dbReference>
<dbReference type="AlphaFoldDB" id="A0A6J4UK68"/>
<reference evidence="2" key="1">
    <citation type="submission" date="2020-02" db="EMBL/GenBank/DDBJ databases">
        <authorList>
            <person name="Meier V. D."/>
        </authorList>
    </citation>
    <scope>NUCLEOTIDE SEQUENCE</scope>
    <source>
        <strain evidence="2">AVDCRST_MAG73</strain>
    </source>
</reference>
<proteinExistence type="predicted"/>
<accession>A0A6J4UK68</accession>
<gene>
    <name evidence="2" type="ORF">AVDCRST_MAG73-2779</name>
</gene>
<dbReference type="SUPFAM" id="SSF69322">
    <property type="entry name" value="Tricorn protease domain 2"/>
    <property type="match status" value="1"/>
</dbReference>
<feature type="compositionally biased region" description="Low complexity" evidence="1">
    <location>
        <begin position="408"/>
        <end position="428"/>
    </location>
</feature>
<name>A0A6J4UK68_9BACT</name>
<feature type="region of interest" description="Disordered" evidence="1">
    <location>
        <begin position="398"/>
        <end position="437"/>
    </location>
</feature>